<organism evidence="2 3">
    <name type="scientific">Octopus vulgaris</name>
    <name type="common">Common octopus</name>
    <dbReference type="NCBI Taxonomy" id="6645"/>
    <lineage>
        <taxon>Eukaryota</taxon>
        <taxon>Metazoa</taxon>
        <taxon>Spiralia</taxon>
        <taxon>Lophotrochozoa</taxon>
        <taxon>Mollusca</taxon>
        <taxon>Cephalopoda</taxon>
        <taxon>Coleoidea</taxon>
        <taxon>Octopodiformes</taxon>
        <taxon>Octopoda</taxon>
        <taxon>Incirrata</taxon>
        <taxon>Octopodidae</taxon>
        <taxon>Octopus</taxon>
    </lineage>
</organism>
<evidence type="ECO:0000313" key="2">
    <source>
        <dbReference type="EMBL" id="CAI9729372.1"/>
    </source>
</evidence>
<evidence type="ECO:0000313" key="3">
    <source>
        <dbReference type="Proteomes" id="UP001162480"/>
    </source>
</evidence>
<reference evidence="2" key="1">
    <citation type="submission" date="2023-08" db="EMBL/GenBank/DDBJ databases">
        <authorList>
            <person name="Alioto T."/>
            <person name="Alioto T."/>
            <person name="Gomez Garrido J."/>
        </authorList>
    </citation>
    <scope>NUCLEOTIDE SEQUENCE</scope>
</reference>
<sequence>MSHVTRGLLDTKSSDKKINLMHFLVHTVQEKFLDIINFEAELRFIEKAALEMNFCGFNEDLDDPVYQCETGLGVAANIVWSSRN</sequence>
<accession>A0AA36B977</accession>
<feature type="domain" description="FH2" evidence="1">
    <location>
        <begin position="8"/>
        <end position="61"/>
    </location>
</feature>
<dbReference type="SUPFAM" id="SSF101447">
    <property type="entry name" value="Formin homology 2 domain (FH2 domain)"/>
    <property type="match status" value="1"/>
</dbReference>
<name>A0AA36B977_OCTVU</name>
<evidence type="ECO:0000259" key="1">
    <source>
        <dbReference type="Pfam" id="PF02181"/>
    </source>
</evidence>
<dbReference type="InterPro" id="IPR015425">
    <property type="entry name" value="FH2_Formin"/>
</dbReference>
<dbReference type="Proteomes" id="UP001162480">
    <property type="component" value="Chromosome 10"/>
</dbReference>
<proteinExistence type="predicted"/>
<dbReference type="InterPro" id="IPR042201">
    <property type="entry name" value="FH2_Formin_sf"/>
</dbReference>
<dbReference type="EMBL" id="OX597823">
    <property type="protein sequence ID" value="CAI9729372.1"/>
    <property type="molecule type" value="Genomic_DNA"/>
</dbReference>
<dbReference type="Gene3D" id="1.20.58.2220">
    <property type="entry name" value="Formin, FH2 domain"/>
    <property type="match status" value="1"/>
</dbReference>
<dbReference type="AlphaFoldDB" id="A0AA36B977"/>
<gene>
    <name evidence="2" type="ORF">OCTVUL_1B008091</name>
</gene>
<dbReference type="Pfam" id="PF02181">
    <property type="entry name" value="FH2"/>
    <property type="match status" value="1"/>
</dbReference>
<protein>
    <recommendedName>
        <fullName evidence="1">FH2 domain-containing protein</fullName>
    </recommendedName>
</protein>
<keyword evidence="3" id="KW-1185">Reference proteome</keyword>